<evidence type="ECO:0000256" key="5">
    <source>
        <dbReference type="ARBA" id="ARBA00022679"/>
    </source>
</evidence>
<evidence type="ECO:0000256" key="8">
    <source>
        <dbReference type="ARBA" id="ARBA00022723"/>
    </source>
</evidence>
<reference evidence="17 20" key="2">
    <citation type="submission" date="2018-02" db="EMBL/GenBank/DDBJ databases">
        <authorList>
            <person name="Rodrigo-Torres L."/>
            <person name="Arahal R. D."/>
            <person name="Lucena T."/>
        </authorList>
    </citation>
    <scope>NUCLEOTIDE SEQUENCE [LARGE SCALE GENOMIC DNA]</scope>
    <source>
        <strain evidence="17 20">CECT 8486</strain>
    </source>
</reference>
<keyword evidence="8 15" id="KW-0479">Metal-binding</keyword>
<dbReference type="Gene3D" id="3.30.70.270">
    <property type="match status" value="1"/>
</dbReference>
<comment type="cofactor">
    <cofactor evidence="15">
        <name>Mg(2+)</name>
        <dbReference type="ChEBI" id="CHEBI:18420"/>
    </cofactor>
    <text evidence="15">Binds 2 magnesium ions per subunit.</text>
</comment>
<keyword evidence="20" id="KW-1185">Reference proteome</keyword>
<dbReference type="KEGG" id="lsu:A6B45_07575"/>
<dbReference type="CDD" id="cd03586">
    <property type="entry name" value="PolY_Pol_IV_kappa"/>
    <property type="match status" value="1"/>
</dbReference>
<dbReference type="InterPro" id="IPR043128">
    <property type="entry name" value="Rev_trsase/Diguanyl_cyclase"/>
</dbReference>
<keyword evidence="6 15" id="KW-0548">Nucleotidyltransferase</keyword>
<accession>A0A2N9K841</accession>
<keyword evidence="12 15" id="KW-0238">DNA-binding</keyword>
<dbReference type="SUPFAM" id="SSF56672">
    <property type="entry name" value="DNA/RNA polymerases"/>
    <property type="match status" value="1"/>
</dbReference>
<dbReference type="GO" id="GO:0003887">
    <property type="term" value="F:DNA-directed DNA polymerase activity"/>
    <property type="evidence" value="ECO:0007669"/>
    <property type="project" value="UniProtKB-UniRule"/>
</dbReference>
<keyword evidence="13 15" id="KW-0234">DNA repair</keyword>
<feature type="binding site" evidence="15">
    <location>
        <position position="17"/>
    </location>
    <ligand>
        <name>Mg(2+)</name>
        <dbReference type="ChEBI" id="CHEBI:18420"/>
    </ligand>
</feature>
<evidence type="ECO:0000256" key="13">
    <source>
        <dbReference type="ARBA" id="ARBA00023204"/>
    </source>
</evidence>
<dbReference type="PANTHER" id="PTHR11076">
    <property type="entry name" value="DNA REPAIR POLYMERASE UMUC / TRANSFERASE FAMILY MEMBER"/>
    <property type="match status" value="1"/>
</dbReference>
<dbReference type="Gene3D" id="3.30.1490.100">
    <property type="entry name" value="DNA polymerase, Y-family, little finger domain"/>
    <property type="match status" value="1"/>
</dbReference>
<evidence type="ECO:0000256" key="3">
    <source>
        <dbReference type="ARBA" id="ARBA00022457"/>
    </source>
</evidence>
<comment type="function">
    <text evidence="15">Poorly processive, error-prone DNA polymerase involved in untargeted mutagenesis. Copies undamaged DNA at stalled replication forks, which arise in vivo from mismatched or misaligned primer ends. These misaligned primers can be extended by PolIV. Exhibits no 3'-5' exonuclease (proofreading) activity. May be involved in translesional synthesis, in conjunction with the beta clamp from PolIII.</text>
</comment>
<name>A0A2N9K841_9LACO</name>
<proteinExistence type="inferred from homology"/>
<dbReference type="GO" id="GO:0003684">
    <property type="term" value="F:damaged DNA binding"/>
    <property type="evidence" value="ECO:0007669"/>
    <property type="project" value="InterPro"/>
</dbReference>
<evidence type="ECO:0000256" key="10">
    <source>
        <dbReference type="ARBA" id="ARBA00022842"/>
    </source>
</evidence>
<comment type="subcellular location">
    <subcellularLocation>
        <location evidence="1 15">Cytoplasm</location>
    </subcellularLocation>
</comment>
<gene>
    <name evidence="18" type="primary">dinB_1</name>
    <name evidence="15" type="synonym">dinB</name>
    <name evidence="17" type="synonym">dinB_3</name>
    <name evidence="17" type="ORF">LES8486_01757</name>
    <name evidence="18" type="ORF">LES9216_00122</name>
</gene>
<dbReference type="PANTHER" id="PTHR11076:SF33">
    <property type="entry name" value="DNA POLYMERASE KAPPA"/>
    <property type="match status" value="1"/>
</dbReference>
<dbReference type="AlphaFoldDB" id="A0A2N9K841"/>
<dbReference type="RefSeq" id="WP_072614047.1">
    <property type="nucleotide sequence ID" value="NZ_AP017935.1"/>
</dbReference>
<dbReference type="InterPro" id="IPR050116">
    <property type="entry name" value="DNA_polymerase-Y"/>
</dbReference>
<evidence type="ECO:0000256" key="11">
    <source>
        <dbReference type="ARBA" id="ARBA00022932"/>
    </source>
</evidence>
<dbReference type="Gene3D" id="3.40.1170.60">
    <property type="match status" value="1"/>
</dbReference>
<evidence type="ECO:0000256" key="1">
    <source>
        <dbReference type="ARBA" id="ARBA00004496"/>
    </source>
</evidence>
<evidence type="ECO:0000259" key="16">
    <source>
        <dbReference type="PROSITE" id="PS50173"/>
    </source>
</evidence>
<dbReference type="GeneID" id="99674650"/>
<keyword evidence="3 15" id="KW-0515">Mutator protein</keyword>
<dbReference type="GO" id="GO:0000287">
    <property type="term" value="F:magnesium ion binding"/>
    <property type="evidence" value="ECO:0007669"/>
    <property type="project" value="UniProtKB-UniRule"/>
</dbReference>
<dbReference type="GO" id="GO:0042276">
    <property type="term" value="P:error-prone translesion synthesis"/>
    <property type="evidence" value="ECO:0007669"/>
    <property type="project" value="TreeGrafter"/>
</dbReference>
<feature type="site" description="Substrate discrimination" evidence="15">
    <location>
        <position position="22"/>
    </location>
</feature>
<dbReference type="PROSITE" id="PS50173">
    <property type="entry name" value="UMUC"/>
    <property type="match status" value="1"/>
</dbReference>
<dbReference type="Pfam" id="PF21999">
    <property type="entry name" value="IMS_HHH_1"/>
    <property type="match status" value="1"/>
</dbReference>
<dbReference type="EC" id="2.7.7.7" evidence="15"/>
<keyword evidence="5 15" id="KW-0808">Transferase</keyword>
<keyword evidence="9 15" id="KW-0227">DNA damage</keyword>
<dbReference type="HAMAP" id="MF_01113">
    <property type="entry name" value="DNApol_IV"/>
    <property type="match status" value="1"/>
</dbReference>
<dbReference type="Proteomes" id="UP000239237">
    <property type="component" value="Unassembled WGS sequence"/>
</dbReference>
<evidence type="ECO:0000256" key="7">
    <source>
        <dbReference type="ARBA" id="ARBA00022705"/>
    </source>
</evidence>
<sequence length="361" mass="40804">MPEFLITADNRRIIHVDLDAFYAQIEMRDHPELRNLPLIISRDPTESNGRGVVATANYAARNLGVHSAMSAAEAKRLAPDAFFMRPDFQKYKMISQQIHHIFHQYTDKIEPIAFDEAYLDLTDSVLTGATLAAKIRHQILKETQLTSSIGVSYNKLLAKLASEFNKPNGVTVITKDNALDFLARLPIASFRGVGKKTQEKFAVLGVENGAQLRMIPQETLRAQFGKMGEHLFWQARGVHFGEVQWHRQRQSVGKEETFDQFVQTRDEVNLEFKKLAVGIVKIMKNKKLVGRTLNIKIRDSEFNTITRSVTQSVPFKLEAGSIVSVAQTIFDENMNTDFSIRLLGISLSNLQSSGFEEMTLF</sequence>
<comment type="subunit">
    <text evidence="15">Monomer.</text>
</comment>
<dbReference type="GO" id="GO:0006261">
    <property type="term" value="P:DNA-templated DNA replication"/>
    <property type="evidence" value="ECO:0007669"/>
    <property type="project" value="UniProtKB-UniRule"/>
</dbReference>
<evidence type="ECO:0000313" key="20">
    <source>
        <dbReference type="Proteomes" id="UP000239237"/>
    </source>
</evidence>
<evidence type="ECO:0000313" key="19">
    <source>
        <dbReference type="Proteomes" id="UP000237923"/>
    </source>
</evidence>
<comment type="catalytic activity">
    <reaction evidence="14 15">
        <text>DNA(n) + a 2'-deoxyribonucleoside 5'-triphosphate = DNA(n+1) + diphosphate</text>
        <dbReference type="Rhea" id="RHEA:22508"/>
        <dbReference type="Rhea" id="RHEA-COMP:17339"/>
        <dbReference type="Rhea" id="RHEA-COMP:17340"/>
        <dbReference type="ChEBI" id="CHEBI:33019"/>
        <dbReference type="ChEBI" id="CHEBI:61560"/>
        <dbReference type="ChEBI" id="CHEBI:173112"/>
        <dbReference type="EC" id="2.7.7.7"/>
    </reaction>
</comment>
<dbReference type="Pfam" id="PF11799">
    <property type="entry name" value="IMS_C"/>
    <property type="match status" value="1"/>
</dbReference>
<dbReference type="InterPro" id="IPR036775">
    <property type="entry name" value="DNA_pol_Y-fam_lit_finger_sf"/>
</dbReference>
<evidence type="ECO:0000256" key="9">
    <source>
        <dbReference type="ARBA" id="ARBA00022763"/>
    </source>
</evidence>
<dbReference type="Gene3D" id="1.10.150.20">
    <property type="entry name" value="5' to 3' exonuclease, C-terminal subdomain"/>
    <property type="match status" value="1"/>
</dbReference>
<evidence type="ECO:0000313" key="17">
    <source>
        <dbReference type="EMBL" id="SPD94573.1"/>
    </source>
</evidence>
<reference evidence="18 19" key="1">
    <citation type="submission" date="2018-02" db="EMBL/GenBank/DDBJ databases">
        <authorList>
            <person name="Cohen D.B."/>
            <person name="Kent A.D."/>
        </authorList>
    </citation>
    <scope>NUCLEOTIDE SEQUENCE [LARGE SCALE GENOMIC DNA]</scope>
    <source>
        <strain evidence="18 19">CECT 9216</strain>
    </source>
</reference>
<dbReference type="InterPro" id="IPR043502">
    <property type="entry name" value="DNA/RNA_pol_sf"/>
</dbReference>
<feature type="domain" description="UmuC" evidence="16">
    <location>
        <begin position="13"/>
        <end position="194"/>
    </location>
</feature>
<dbReference type="GO" id="GO:0006281">
    <property type="term" value="P:DNA repair"/>
    <property type="evidence" value="ECO:0007669"/>
    <property type="project" value="UniProtKB-UniRule"/>
</dbReference>
<keyword evidence="11 15" id="KW-0239">DNA-directed DNA polymerase</keyword>
<evidence type="ECO:0000256" key="4">
    <source>
        <dbReference type="ARBA" id="ARBA00022490"/>
    </source>
</evidence>
<evidence type="ECO:0000256" key="15">
    <source>
        <dbReference type="HAMAP-Rule" id="MF_01113"/>
    </source>
</evidence>
<dbReference type="GO" id="GO:0009432">
    <property type="term" value="P:SOS response"/>
    <property type="evidence" value="ECO:0007669"/>
    <property type="project" value="TreeGrafter"/>
</dbReference>
<dbReference type="InterPro" id="IPR001126">
    <property type="entry name" value="UmuC"/>
</dbReference>
<keyword evidence="7 15" id="KW-0235">DNA replication</keyword>
<feature type="active site" evidence="15">
    <location>
        <position position="116"/>
    </location>
</feature>
<dbReference type="FunFam" id="3.30.1490.100:FF:000004">
    <property type="entry name" value="DNA polymerase IV"/>
    <property type="match status" value="1"/>
</dbReference>
<dbReference type="EMBL" id="OKQR01000004">
    <property type="protein sequence ID" value="SPD94573.1"/>
    <property type="molecule type" value="Genomic_DNA"/>
</dbReference>
<evidence type="ECO:0000256" key="12">
    <source>
        <dbReference type="ARBA" id="ARBA00023125"/>
    </source>
</evidence>
<dbReference type="InterPro" id="IPR017961">
    <property type="entry name" value="DNA_pol_Y-fam_little_finger"/>
</dbReference>
<dbReference type="InterPro" id="IPR022880">
    <property type="entry name" value="DNApol_IV"/>
</dbReference>
<keyword evidence="10 15" id="KW-0460">Magnesium</keyword>
<dbReference type="SUPFAM" id="SSF100879">
    <property type="entry name" value="Lesion bypass DNA polymerase (Y-family), little finger domain"/>
    <property type="match status" value="1"/>
</dbReference>
<dbReference type="NCBIfam" id="NF002677">
    <property type="entry name" value="PRK02406.1"/>
    <property type="match status" value="1"/>
</dbReference>
<comment type="similarity">
    <text evidence="2 15">Belongs to the DNA polymerase type-Y family.</text>
</comment>
<organism evidence="18 19">
    <name type="scientific">Leuconostoc suionicum</name>
    <dbReference type="NCBI Taxonomy" id="1511761"/>
    <lineage>
        <taxon>Bacteria</taxon>
        <taxon>Bacillati</taxon>
        <taxon>Bacillota</taxon>
        <taxon>Bacilli</taxon>
        <taxon>Lactobacillales</taxon>
        <taxon>Lactobacillaceae</taxon>
        <taxon>Leuconostoc</taxon>
    </lineage>
</organism>
<evidence type="ECO:0000313" key="18">
    <source>
        <dbReference type="EMBL" id="SPE06235.1"/>
    </source>
</evidence>
<feature type="binding site" evidence="15">
    <location>
        <position position="115"/>
    </location>
    <ligand>
        <name>Mg(2+)</name>
        <dbReference type="ChEBI" id="CHEBI:18420"/>
    </ligand>
</feature>
<dbReference type="Pfam" id="PF00817">
    <property type="entry name" value="IMS"/>
    <property type="match status" value="1"/>
</dbReference>
<dbReference type="InterPro" id="IPR053848">
    <property type="entry name" value="IMS_HHH_1"/>
</dbReference>
<protein>
    <recommendedName>
        <fullName evidence="15">DNA polymerase IV</fullName>
        <shortName evidence="15">Pol IV</shortName>
        <ecNumber evidence="15">2.7.7.7</ecNumber>
    </recommendedName>
</protein>
<dbReference type="GO" id="GO:0005829">
    <property type="term" value="C:cytosol"/>
    <property type="evidence" value="ECO:0007669"/>
    <property type="project" value="TreeGrafter"/>
</dbReference>
<keyword evidence="4 15" id="KW-0963">Cytoplasm</keyword>
<dbReference type="EMBL" id="OKQU01000001">
    <property type="protein sequence ID" value="SPE06235.1"/>
    <property type="molecule type" value="Genomic_DNA"/>
</dbReference>
<evidence type="ECO:0000256" key="6">
    <source>
        <dbReference type="ARBA" id="ARBA00022695"/>
    </source>
</evidence>
<evidence type="ECO:0000256" key="14">
    <source>
        <dbReference type="ARBA" id="ARBA00049244"/>
    </source>
</evidence>
<evidence type="ECO:0000256" key="2">
    <source>
        <dbReference type="ARBA" id="ARBA00010945"/>
    </source>
</evidence>
<dbReference type="Proteomes" id="UP000237923">
    <property type="component" value="Unassembled WGS sequence"/>
</dbReference>